<evidence type="ECO:0000313" key="3">
    <source>
        <dbReference type="Proteomes" id="UP000094472"/>
    </source>
</evidence>
<keyword evidence="3" id="KW-1185">Reference proteome</keyword>
<proteinExistence type="predicted"/>
<evidence type="ECO:0000313" key="2">
    <source>
        <dbReference type="EMBL" id="ODS01292.1"/>
    </source>
</evidence>
<protein>
    <recommendedName>
        <fullName evidence="4">Osmotically inducible protein OsmC</fullName>
    </recommendedName>
</protein>
<comment type="caution">
    <text evidence="2">The sequence shown here is derived from an EMBL/GenBank/DDBJ whole genome shotgun (WGS) entry which is preliminary data.</text>
</comment>
<dbReference type="InterPro" id="IPR003718">
    <property type="entry name" value="OsmC/Ohr_fam"/>
</dbReference>
<dbReference type="PANTHER" id="PTHR39624">
    <property type="entry name" value="PROTEIN INVOLVED IN RIMO-MEDIATED BETA-METHYLTHIOLATION OF RIBOSOMAL PROTEIN S12 YCAO"/>
    <property type="match status" value="1"/>
</dbReference>
<sequence>MAAPKRSIVVTENADTPYGQTVTIGPHELSSDEGESLGGRDTGPSPYEYVMAGLGACTAMTLRMYAERHGWLIEKTSVEVRHKVVVGSDGKSVTDRFERTIHVAGDLTPAQREQLVRIADRCPVSQTLQRSSSVVTSLAEESGIG</sequence>
<dbReference type="OrthoDB" id="9789573at2"/>
<dbReference type="InterPro" id="IPR015946">
    <property type="entry name" value="KH_dom-like_a/b"/>
</dbReference>
<dbReference type="InterPro" id="IPR036102">
    <property type="entry name" value="OsmC/Ohrsf"/>
</dbReference>
<dbReference type="SUPFAM" id="SSF82784">
    <property type="entry name" value="OsmC-like"/>
    <property type="match status" value="1"/>
</dbReference>
<accession>A0A1E3W702</accession>
<dbReference type="Gene3D" id="3.30.300.20">
    <property type="match status" value="1"/>
</dbReference>
<evidence type="ECO:0008006" key="4">
    <source>
        <dbReference type="Google" id="ProtNLM"/>
    </source>
</evidence>
<feature type="region of interest" description="Disordered" evidence="1">
    <location>
        <begin position="1"/>
        <end position="45"/>
    </location>
</feature>
<evidence type="ECO:0000256" key="1">
    <source>
        <dbReference type="SAM" id="MobiDB-lite"/>
    </source>
</evidence>
<organism evidence="2 3">
    <name type="scientific">Methyloceanibacter superfactus</name>
    <dbReference type="NCBI Taxonomy" id="1774969"/>
    <lineage>
        <taxon>Bacteria</taxon>
        <taxon>Pseudomonadati</taxon>
        <taxon>Pseudomonadota</taxon>
        <taxon>Alphaproteobacteria</taxon>
        <taxon>Hyphomicrobiales</taxon>
        <taxon>Hyphomicrobiaceae</taxon>
        <taxon>Methyloceanibacter</taxon>
    </lineage>
</organism>
<dbReference type="Proteomes" id="UP000094472">
    <property type="component" value="Unassembled WGS sequence"/>
</dbReference>
<dbReference type="RefSeq" id="WP_069440898.1">
    <property type="nucleotide sequence ID" value="NZ_LPWF01000009.1"/>
</dbReference>
<name>A0A1E3W702_9HYPH</name>
<gene>
    <name evidence="2" type="ORF">AUC69_07260</name>
</gene>
<dbReference type="AlphaFoldDB" id="A0A1E3W702"/>
<dbReference type="EMBL" id="LPWF01000009">
    <property type="protein sequence ID" value="ODS01292.1"/>
    <property type="molecule type" value="Genomic_DNA"/>
</dbReference>
<dbReference type="PANTHER" id="PTHR39624:SF2">
    <property type="entry name" value="OSMC-LIKE PROTEIN"/>
    <property type="match status" value="1"/>
</dbReference>
<dbReference type="STRING" id="1774969.AUC69_07260"/>
<reference evidence="2 3" key="1">
    <citation type="journal article" date="2016" name="Environ. Microbiol.">
        <title>New Methyloceanibacter diversity from North Sea sediments includes methanotroph containing solely the soluble methane monooxygenase.</title>
        <authorList>
            <person name="Vekeman B."/>
            <person name="Kerckhof F.M."/>
            <person name="Cremers G."/>
            <person name="de Vos P."/>
            <person name="Vandamme P."/>
            <person name="Boon N."/>
            <person name="Op den Camp H.J."/>
            <person name="Heylen K."/>
        </authorList>
    </citation>
    <scope>NUCLEOTIDE SEQUENCE [LARGE SCALE GENOMIC DNA]</scope>
    <source>
        <strain evidence="2 3">R-67175</strain>
    </source>
</reference>
<dbReference type="Pfam" id="PF02566">
    <property type="entry name" value="OsmC"/>
    <property type="match status" value="1"/>
</dbReference>